<organism evidence="1 2">
    <name type="scientific">Acetobacter orleanensis</name>
    <dbReference type="NCBI Taxonomy" id="104099"/>
    <lineage>
        <taxon>Bacteria</taxon>
        <taxon>Pseudomonadati</taxon>
        <taxon>Pseudomonadota</taxon>
        <taxon>Alphaproteobacteria</taxon>
        <taxon>Acetobacterales</taxon>
        <taxon>Acetobacteraceae</taxon>
        <taxon>Acetobacter</taxon>
    </lineage>
</organism>
<evidence type="ECO:0000313" key="1">
    <source>
        <dbReference type="EMBL" id="GEB81738.1"/>
    </source>
</evidence>
<gene>
    <name evidence="1" type="ORF">AOR01nite_02150</name>
</gene>
<reference evidence="1 2" key="1">
    <citation type="submission" date="2019-06" db="EMBL/GenBank/DDBJ databases">
        <title>Whole genome shotgun sequence of Acetobacter orleanensis NBRC 13752.</title>
        <authorList>
            <person name="Hosoyama A."/>
            <person name="Uohara A."/>
            <person name="Ohji S."/>
            <person name="Ichikawa N."/>
        </authorList>
    </citation>
    <scope>NUCLEOTIDE SEQUENCE [LARGE SCALE GENOMIC DNA]</scope>
    <source>
        <strain evidence="1 2">NBRC 13752</strain>
    </source>
</reference>
<name>A0A4Y3TIZ0_9PROT</name>
<keyword evidence="2" id="KW-1185">Reference proteome</keyword>
<comment type="caution">
    <text evidence="1">The sequence shown here is derived from an EMBL/GenBank/DDBJ whole genome shotgun (WGS) entry which is preliminary data.</text>
</comment>
<accession>A0A4Y3TIZ0</accession>
<evidence type="ECO:0000313" key="2">
    <source>
        <dbReference type="Proteomes" id="UP000317617"/>
    </source>
</evidence>
<dbReference type="EMBL" id="BJMU01000001">
    <property type="protein sequence ID" value="GEB81738.1"/>
    <property type="molecule type" value="Genomic_DNA"/>
</dbReference>
<dbReference type="AlphaFoldDB" id="A0A4Y3TIZ0"/>
<dbReference type="Proteomes" id="UP000317617">
    <property type="component" value="Unassembled WGS sequence"/>
</dbReference>
<protein>
    <submittedName>
        <fullName evidence="1">Uncharacterized protein</fullName>
    </submittedName>
</protein>
<sequence>MTPAAVWACSGSIVIKRMGIKGMALTSFVECWSAPVVSAGGPRRVGLCRLRSGGGFLTEH</sequence>
<proteinExistence type="predicted"/>